<accession>A0ABW1EHW2</accession>
<keyword evidence="4" id="KW-1185">Reference proteome</keyword>
<keyword evidence="2" id="KW-1133">Transmembrane helix</keyword>
<evidence type="ECO:0008006" key="5">
    <source>
        <dbReference type="Google" id="ProtNLM"/>
    </source>
</evidence>
<sequence>MSLLQIQNDPVHEHDASSEGEDLAKGSSHIIWAAIAAAVVITAAVWIFWVFIHKPPVAAGAVTQMWAHGVHTLSTPIDANGVQYTPENFDQVLVLANLSIRNQSDKPIVLRDVMTNATFEDGPHSSYIAGAVDYQRIFVAYPELKNLQASPIIRETVISPGQTLSGMVVSSFRVTKEQWESRKDLSFTVQFQYHPDLTLTPAGPIQTI</sequence>
<feature type="region of interest" description="Disordered" evidence="1">
    <location>
        <begin position="1"/>
        <end position="20"/>
    </location>
</feature>
<organism evidence="3 4">
    <name type="scientific">Acidicapsa dinghuensis</name>
    <dbReference type="NCBI Taxonomy" id="2218256"/>
    <lineage>
        <taxon>Bacteria</taxon>
        <taxon>Pseudomonadati</taxon>
        <taxon>Acidobacteriota</taxon>
        <taxon>Terriglobia</taxon>
        <taxon>Terriglobales</taxon>
        <taxon>Acidobacteriaceae</taxon>
        <taxon>Acidicapsa</taxon>
    </lineage>
</organism>
<protein>
    <recommendedName>
        <fullName evidence="5">DUF4352 domain-containing protein</fullName>
    </recommendedName>
</protein>
<comment type="caution">
    <text evidence="3">The sequence shown here is derived from an EMBL/GenBank/DDBJ whole genome shotgun (WGS) entry which is preliminary data.</text>
</comment>
<evidence type="ECO:0000256" key="1">
    <source>
        <dbReference type="SAM" id="MobiDB-lite"/>
    </source>
</evidence>
<gene>
    <name evidence="3" type="ORF">ACFPT7_16455</name>
</gene>
<proteinExistence type="predicted"/>
<keyword evidence="2" id="KW-0472">Membrane</keyword>
<dbReference type="EMBL" id="JBHSPH010000007">
    <property type="protein sequence ID" value="MFC5863902.1"/>
    <property type="molecule type" value="Genomic_DNA"/>
</dbReference>
<feature type="transmembrane region" description="Helical" evidence="2">
    <location>
        <begin position="30"/>
        <end position="52"/>
    </location>
</feature>
<name>A0ABW1EHW2_9BACT</name>
<evidence type="ECO:0000313" key="4">
    <source>
        <dbReference type="Proteomes" id="UP001596091"/>
    </source>
</evidence>
<evidence type="ECO:0000256" key="2">
    <source>
        <dbReference type="SAM" id="Phobius"/>
    </source>
</evidence>
<dbReference type="RefSeq" id="WP_263342252.1">
    <property type="nucleotide sequence ID" value="NZ_JAGSYH010000010.1"/>
</dbReference>
<dbReference type="Proteomes" id="UP001596091">
    <property type="component" value="Unassembled WGS sequence"/>
</dbReference>
<keyword evidence="2" id="KW-0812">Transmembrane</keyword>
<evidence type="ECO:0000313" key="3">
    <source>
        <dbReference type="EMBL" id="MFC5863902.1"/>
    </source>
</evidence>
<reference evidence="4" key="1">
    <citation type="journal article" date="2019" name="Int. J. Syst. Evol. Microbiol.">
        <title>The Global Catalogue of Microorganisms (GCM) 10K type strain sequencing project: providing services to taxonomists for standard genome sequencing and annotation.</title>
        <authorList>
            <consortium name="The Broad Institute Genomics Platform"/>
            <consortium name="The Broad Institute Genome Sequencing Center for Infectious Disease"/>
            <person name="Wu L."/>
            <person name="Ma J."/>
        </authorList>
    </citation>
    <scope>NUCLEOTIDE SEQUENCE [LARGE SCALE GENOMIC DNA]</scope>
    <source>
        <strain evidence="4">JCM 4087</strain>
    </source>
</reference>